<proteinExistence type="predicted"/>
<dbReference type="Gene3D" id="3.30.565.10">
    <property type="entry name" value="Histidine kinase-like ATPase, C-terminal domain"/>
    <property type="match status" value="1"/>
</dbReference>
<protein>
    <submittedName>
        <fullName evidence="1">ATP-binding protein</fullName>
    </submittedName>
</protein>
<dbReference type="EMBL" id="CP011388">
    <property type="protein sequence ID" value="ANE45253.1"/>
    <property type="molecule type" value="Genomic_DNA"/>
</dbReference>
<accession>A0A172TEN9</accession>
<dbReference type="AlphaFoldDB" id="A0A172TEN9"/>
<keyword evidence="2" id="KW-1185">Reference proteome</keyword>
<dbReference type="GO" id="GO:0005524">
    <property type="term" value="F:ATP binding"/>
    <property type="evidence" value="ECO:0007669"/>
    <property type="project" value="UniProtKB-KW"/>
</dbReference>
<dbReference type="RefSeq" id="WP_068603657.1">
    <property type="nucleotide sequence ID" value="NZ_CP011388.1"/>
</dbReference>
<name>A0A172TEN9_9BACL</name>
<evidence type="ECO:0000313" key="1">
    <source>
        <dbReference type="EMBL" id="ANE45253.1"/>
    </source>
</evidence>
<dbReference type="Pfam" id="PF13589">
    <property type="entry name" value="HATPase_c_3"/>
    <property type="match status" value="1"/>
</dbReference>
<keyword evidence="1" id="KW-0067">ATP-binding</keyword>
<keyword evidence="1" id="KW-0547">Nucleotide-binding</keyword>
<sequence length="484" mass="55063">MNIISVPPFAPVLMESTRSIGYSIETAIADIIDNSIAAKATNIDIAFFPINPYISILDDGHGMDQDSLINAMRYGSKNPTATRGTKDLGRFGLGLKTAALSQCKKLTVVTKVGSSLLGAQWDLDLVINTGEWSLKLLDLDDVSELPQVSQLMLLKAGTLVIMQDLDRLILGEKNIELSMGKYMDTVRNHLSLVFHRYISGEKGLKKIKISINNLKVEANDPFLVEKSNQIMEEEVINIEGKKVTVSPFILPHISNLTQLELEQLGGKDGLRKKQGFYIYRNKRLLVSGTWFNMMRQDEMSKLARVRVDIPNSLDYLWTLDIKKSMAIPPEVVKKNLSIVIERLADRSKRTWTYRGKKETNDSNIHMWNRIITRGKGVFYEINRDHLLFDGLENLNKSEKQSLNHLIRQIETNLPLNQLYVDLTNDEQITNTENIMDAEILKMLKHILSGCKDKREKNEMLGRLSISDPFNQHPEVIKRLMQEVN</sequence>
<dbReference type="InterPro" id="IPR036890">
    <property type="entry name" value="HATPase_C_sf"/>
</dbReference>
<evidence type="ECO:0000313" key="2">
    <source>
        <dbReference type="Proteomes" id="UP000076927"/>
    </source>
</evidence>
<dbReference type="STRING" id="1178515.SY83_01695"/>
<dbReference type="KEGG" id="pswu:SY83_01695"/>
<dbReference type="SUPFAM" id="SSF55874">
    <property type="entry name" value="ATPase domain of HSP90 chaperone/DNA topoisomerase II/histidine kinase"/>
    <property type="match status" value="1"/>
</dbReference>
<organism evidence="1 2">
    <name type="scientific">Paenibacillus swuensis</name>
    <dbReference type="NCBI Taxonomy" id="1178515"/>
    <lineage>
        <taxon>Bacteria</taxon>
        <taxon>Bacillati</taxon>
        <taxon>Bacillota</taxon>
        <taxon>Bacilli</taxon>
        <taxon>Bacillales</taxon>
        <taxon>Paenibacillaceae</taxon>
        <taxon>Paenibacillus</taxon>
    </lineage>
</organism>
<gene>
    <name evidence="1" type="ORF">SY83_01695</name>
</gene>
<dbReference type="Proteomes" id="UP000076927">
    <property type="component" value="Chromosome"/>
</dbReference>
<dbReference type="OrthoDB" id="9813438at2"/>
<dbReference type="PATRIC" id="fig|1178515.4.peg.315"/>
<reference evidence="1 2" key="1">
    <citation type="submission" date="2015-01" db="EMBL/GenBank/DDBJ databases">
        <title>Paenibacillus swuensis/DY6/whole genome sequencing.</title>
        <authorList>
            <person name="Kim M.K."/>
            <person name="Srinivasan S."/>
            <person name="Lee J.-J."/>
        </authorList>
    </citation>
    <scope>NUCLEOTIDE SEQUENCE [LARGE SCALE GENOMIC DNA]</scope>
    <source>
        <strain evidence="1 2">DY6</strain>
    </source>
</reference>